<dbReference type="AlphaFoldDB" id="A0A2J6QZB7"/>
<comment type="similarity">
    <text evidence="1">Belongs to the AB hydrolase superfamily. AB hydrolase 2 family.</text>
</comment>
<keyword evidence="4" id="KW-1185">Reference proteome</keyword>
<accession>A0A2J6QZB7</accession>
<dbReference type="Pfam" id="PF02230">
    <property type="entry name" value="Abhydrolase_2"/>
    <property type="match status" value="1"/>
</dbReference>
<dbReference type="EMBL" id="KZ613962">
    <property type="protein sequence ID" value="PMD31602.1"/>
    <property type="molecule type" value="Genomic_DNA"/>
</dbReference>
<evidence type="ECO:0000259" key="2">
    <source>
        <dbReference type="Pfam" id="PF02230"/>
    </source>
</evidence>
<dbReference type="Proteomes" id="UP000235786">
    <property type="component" value="Unassembled WGS sequence"/>
</dbReference>
<dbReference type="InterPro" id="IPR003140">
    <property type="entry name" value="PLipase/COase/thioEstase"/>
</dbReference>
<evidence type="ECO:0000313" key="3">
    <source>
        <dbReference type="EMBL" id="PMD31602.1"/>
    </source>
</evidence>
<feature type="domain" description="Phospholipase/carboxylesterase/thioesterase" evidence="2">
    <location>
        <begin position="65"/>
        <end position="186"/>
    </location>
</feature>
<protein>
    <submittedName>
        <fullName evidence="3">Alpha/beta-hydrolase</fullName>
    </submittedName>
</protein>
<dbReference type="InterPro" id="IPR050565">
    <property type="entry name" value="LYPA1-2/EST-like"/>
</dbReference>
<gene>
    <name evidence="3" type="ORF">L207DRAFT_519370</name>
</gene>
<reference evidence="3 4" key="1">
    <citation type="submission" date="2016-04" db="EMBL/GenBank/DDBJ databases">
        <title>A degradative enzymes factory behind the ericoid mycorrhizal symbiosis.</title>
        <authorList>
            <consortium name="DOE Joint Genome Institute"/>
            <person name="Martino E."/>
            <person name="Morin E."/>
            <person name="Grelet G."/>
            <person name="Kuo A."/>
            <person name="Kohler A."/>
            <person name="Daghino S."/>
            <person name="Barry K."/>
            <person name="Choi C."/>
            <person name="Cichocki N."/>
            <person name="Clum A."/>
            <person name="Copeland A."/>
            <person name="Hainaut M."/>
            <person name="Haridas S."/>
            <person name="Labutti K."/>
            <person name="Lindquist E."/>
            <person name="Lipzen A."/>
            <person name="Khouja H.-R."/>
            <person name="Murat C."/>
            <person name="Ohm R."/>
            <person name="Olson A."/>
            <person name="Spatafora J."/>
            <person name="Veneault-Fourrey C."/>
            <person name="Henrissat B."/>
            <person name="Grigoriev I."/>
            <person name="Martin F."/>
            <person name="Perotto S."/>
        </authorList>
    </citation>
    <scope>NUCLEOTIDE SEQUENCE [LARGE SCALE GENOMIC DNA]</scope>
    <source>
        <strain evidence="3 4">F</strain>
    </source>
</reference>
<dbReference type="OrthoDB" id="2418081at2759"/>
<dbReference type="PANTHER" id="PTHR10655">
    <property type="entry name" value="LYSOPHOSPHOLIPASE-RELATED"/>
    <property type="match status" value="1"/>
</dbReference>
<dbReference type="Gene3D" id="3.40.50.1820">
    <property type="entry name" value="alpha/beta hydrolase"/>
    <property type="match status" value="1"/>
</dbReference>
<dbReference type="SUPFAM" id="SSF53474">
    <property type="entry name" value="alpha/beta-Hydrolases"/>
    <property type="match status" value="1"/>
</dbReference>
<name>A0A2J6QZB7_HYAVF</name>
<dbReference type="GO" id="GO:0008474">
    <property type="term" value="F:palmitoyl-(protein) hydrolase activity"/>
    <property type="evidence" value="ECO:0007669"/>
    <property type="project" value="TreeGrafter"/>
</dbReference>
<dbReference type="GO" id="GO:0052689">
    <property type="term" value="F:carboxylic ester hydrolase activity"/>
    <property type="evidence" value="ECO:0007669"/>
    <property type="project" value="TreeGrafter"/>
</dbReference>
<dbReference type="InterPro" id="IPR029058">
    <property type="entry name" value="AB_hydrolase_fold"/>
</dbReference>
<evidence type="ECO:0000313" key="4">
    <source>
        <dbReference type="Proteomes" id="UP000235786"/>
    </source>
</evidence>
<proteinExistence type="inferred from homology"/>
<organism evidence="3 4">
    <name type="scientific">Hyaloscypha variabilis (strain UAMH 11265 / GT02V1 / F)</name>
    <name type="common">Meliniomyces variabilis</name>
    <dbReference type="NCBI Taxonomy" id="1149755"/>
    <lineage>
        <taxon>Eukaryota</taxon>
        <taxon>Fungi</taxon>
        <taxon>Dikarya</taxon>
        <taxon>Ascomycota</taxon>
        <taxon>Pezizomycotina</taxon>
        <taxon>Leotiomycetes</taxon>
        <taxon>Helotiales</taxon>
        <taxon>Hyaloscyphaceae</taxon>
        <taxon>Hyaloscypha</taxon>
        <taxon>Hyaloscypha variabilis</taxon>
    </lineage>
</organism>
<dbReference type="STRING" id="1149755.A0A2J6QZB7"/>
<dbReference type="PANTHER" id="PTHR10655:SF63">
    <property type="entry name" value="PHOSPHOLIPASE_CARBOXYLESTERASE_THIOESTERASE DOMAIN-CONTAINING PROTEIN"/>
    <property type="match status" value="1"/>
</dbReference>
<sequence>MAANHPLPFIHLPLPPNTHKTTLILLHGTSQTGPELADLFLSFPIPFPISSLTDISIPNTTTLLNLLPNTKFIFPTGAPKATTVFGGKVTNSWFDIEIFSDRTVGEEKGVEGLGESVGYLRGLVEGEVEMLVRGGIGREEARRRVVVGGFSSGAALAVMGLLSGVWERMGGVVGLSGWLPFRRQIEGVIGGNEGQGVEERRGLVERYVRGLLGFEGEEKEVPRAGGRKVLLCHGVRDVKMRHEWGLEMKKALEGIGMEVEWKPHLDLEHWICGEEMLDVVKFLEGVWEEV</sequence>
<evidence type="ECO:0000256" key="1">
    <source>
        <dbReference type="ARBA" id="ARBA00006499"/>
    </source>
</evidence>
<keyword evidence="3" id="KW-0378">Hydrolase</keyword>
<dbReference type="GO" id="GO:0005737">
    <property type="term" value="C:cytoplasm"/>
    <property type="evidence" value="ECO:0007669"/>
    <property type="project" value="TreeGrafter"/>
</dbReference>